<feature type="compositionally biased region" description="Polar residues" evidence="1">
    <location>
        <begin position="127"/>
        <end position="156"/>
    </location>
</feature>
<dbReference type="Proteomes" id="UP001221898">
    <property type="component" value="Unassembled WGS sequence"/>
</dbReference>
<name>A0AAD7SEV8_9TELE</name>
<protein>
    <submittedName>
        <fullName evidence="2">Uncharacterized protein</fullName>
    </submittedName>
</protein>
<sequence length="156" mass="16839">MGQHGPGRGDAIRQLDQRAGRRSELSLALPYIGCHPCFGGKTPLLSLRTPVPPSWGLSLSDNKALSGGRIAGSEIAFHVEPGLPASWEASLWLGSRERRRALSLRSPRLGHCSAAGVHFAIAPRLPDQTTPRTPQQKGYRSSLETGLELSQQTKDL</sequence>
<comment type="caution">
    <text evidence="2">The sequence shown here is derived from an EMBL/GenBank/DDBJ whole genome shotgun (WGS) entry which is preliminary data.</text>
</comment>
<dbReference type="AlphaFoldDB" id="A0AAD7SEV8"/>
<accession>A0AAD7SEV8</accession>
<feature type="region of interest" description="Disordered" evidence="1">
    <location>
        <begin position="123"/>
        <end position="156"/>
    </location>
</feature>
<gene>
    <name evidence="2" type="ORF">AAFF_G00389590</name>
</gene>
<evidence type="ECO:0000313" key="2">
    <source>
        <dbReference type="EMBL" id="KAJ8401002.1"/>
    </source>
</evidence>
<dbReference type="EMBL" id="JAINUG010000073">
    <property type="protein sequence ID" value="KAJ8401002.1"/>
    <property type="molecule type" value="Genomic_DNA"/>
</dbReference>
<evidence type="ECO:0000256" key="1">
    <source>
        <dbReference type="SAM" id="MobiDB-lite"/>
    </source>
</evidence>
<keyword evidence="3" id="KW-1185">Reference proteome</keyword>
<proteinExistence type="predicted"/>
<reference evidence="2" key="1">
    <citation type="journal article" date="2023" name="Science">
        <title>Genome structures resolve the early diversification of teleost fishes.</title>
        <authorList>
            <person name="Parey E."/>
            <person name="Louis A."/>
            <person name="Montfort J."/>
            <person name="Bouchez O."/>
            <person name="Roques C."/>
            <person name="Iampietro C."/>
            <person name="Lluch J."/>
            <person name="Castinel A."/>
            <person name="Donnadieu C."/>
            <person name="Desvignes T."/>
            <person name="Floi Bucao C."/>
            <person name="Jouanno E."/>
            <person name="Wen M."/>
            <person name="Mejri S."/>
            <person name="Dirks R."/>
            <person name="Jansen H."/>
            <person name="Henkel C."/>
            <person name="Chen W.J."/>
            <person name="Zahm M."/>
            <person name="Cabau C."/>
            <person name="Klopp C."/>
            <person name="Thompson A.W."/>
            <person name="Robinson-Rechavi M."/>
            <person name="Braasch I."/>
            <person name="Lecointre G."/>
            <person name="Bobe J."/>
            <person name="Postlethwait J.H."/>
            <person name="Berthelot C."/>
            <person name="Roest Crollius H."/>
            <person name="Guiguen Y."/>
        </authorList>
    </citation>
    <scope>NUCLEOTIDE SEQUENCE</scope>
    <source>
        <strain evidence="2">NC1722</strain>
    </source>
</reference>
<evidence type="ECO:0000313" key="3">
    <source>
        <dbReference type="Proteomes" id="UP001221898"/>
    </source>
</evidence>
<organism evidence="2 3">
    <name type="scientific">Aldrovandia affinis</name>
    <dbReference type="NCBI Taxonomy" id="143900"/>
    <lineage>
        <taxon>Eukaryota</taxon>
        <taxon>Metazoa</taxon>
        <taxon>Chordata</taxon>
        <taxon>Craniata</taxon>
        <taxon>Vertebrata</taxon>
        <taxon>Euteleostomi</taxon>
        <taxon>Actinopterygii</taxon>
        <taxon>Neopterygii</taxon>
        <taxon>Teleostei</taxon>
        <taxon>Notacanthiformes</taxon>
        <taxon>Halosauridae</taxon>
        <taxon>Aldrovandia</taxon>
    </lineage>
</organism>